<dbReference type="Proteomes" id="UP000184066">
    <property type="component" value="Unassembled WGS sequence"/>
</dbReference>
<feature type="transmembrane region" description="Helical" evidence="6">
    <location>
        <begin position="148"/>
        <end position="167"/>
    </location>
</feature>
<name>A0A1M7TNY3_9RHOB</name>
<feature type="binding site" evidence="5">
    <location>
        <position position="205"/>
    </location>
    <ligand>
        <name>Zn(2+)</name>
        <dbReference type="ChEBI" id="CHEBI:29105"/>
    </ligand>
</feature>
<feature type="transmembrane region" description="Helical" evidence="6">
    <location>
        <begin position="110"/>
        <end position="136"/>
    </location>
</feature>
<dbReference type="Pfam" id="PF03006">
    <property type="entry name" value="HlyIII"/>
    <property type="match status" value="1"/>
</dbReference>
<dbReference type="PANTHER" id="PTHR20855:SF3">
    <property type="entry name" value="LD03007P"/>
    <property type="match status" value="1"/>
</dbReference>
<evidence type="ECO:0000256" key="3">
    <source>
        <dbReference type="ARBA" id="ARBA00022989"/>
    </source>
</evidence>
<sequence>MNRTASGISSALSPPSAPARAERAADAIVHALGVAGALAAGPALVALAARRGGDGAVVAATAVYAASMAMMFVFSAAYHLAPARGAARGVLRRLDHAAIFVKIAGAYTPFAVLLAGAAARPILTGIWAAALAGAALKLAAPGRFERAALALYLALGWAIVPIGGPILRAAHPATFWLLIGGGALYTAGVGVFVRKSMPFQTALWHLMVLTATGMLCAAVAVELARAP</sequence>
<evidence type="ECO:0000256" key="5">
    <source>
        <dbReference type="PIRSR" id="PIRSR604254-1"/>
    </source>
</evidence>
<keyword evidence="3 6" id="KW-1133">Transmembrane helix</keyword>
<keyword evidence="4 6" id="KW-0472">Membrane</keyword>
<dbReference type="RefSeq" id="WP_083581456.1">
    <property type="nucleotide sequence ID" value="NZ_FOHL01000008.1"/>
</dbReference>
<dbReference type="InterPro" id="IPR004254">
    <property type="entry name" value="AdipoR/HlyIII-related"/>
</dbReference>
<keyword evidence="5" id="KW-0862">Zinc</keyword>
<evidence type="ECO:0000256" key="4">
    <source>
        <dbReference type="ARBA" id="ARBA00023136"/>
    </source>
</evidence>
<feature type="transmembrane region" description="Helical" evidence="6">
    <location>
        <begin position="173"/>
        <end position="193"/>
    </location>
</feature>
<dbReference type="GO" id="GO:0016020">
    <property type="term" value="C:membrane"/>
    <property type="evidence" value="ECO:0007669"/>
    <property type="project" value="UniProtKB-SubCell"/>
</dbReference>
<dbReference type="AlphaFoldDB" id="A0A1M7TNY3"/>
<gene>
    <name evidence="7" type="ORF">SAMN05216200_10880</name>
</gene>
<comment type="subcellular location">
    <subcellularLocation>
        <location evidence="1">Membrane</location>
        <topology evidence="1">Multi-pass membrane protein</topology>
    </subcellularLocation>
</comment>
<keyword evidence="8" id="KW-1185">Reference proteome</keyword>
<feature type="binding site" evidence="5">
    <location>
        <position position="79"/>
    </location>
    <ligand>
        <name>Zn(2+)</name>
        <dbReference type="ChEBI" id="CHEBI:29105"/>
    </ligand>
</feature>
<protein>
    <submittedName>
        <fullName evidence="7">Hemolysin III</fullName>
    </submittedName>
</protein>
<evidence type="ECO:0000256" key="2">
    <source>
        <dbReference type="ARBA" id="ARBA00022692"/>
    </source>
</evidence>
<feature type="transmembrane region" description="Helical" evidence="6">
    <location>
        <begin position="56"/>
        <end position="81"/>
    </location>
</feature>
<evidence type="ECO:0000313" key="7">
    <source>
        <dbReference type="EMBL" id="SHN72386.1"/>
    </source>
</evidence>
<evidence type="ECO:0000256" key="6">
    <source>
        <dbReference type="SAM" id="Phobius"/>
    </source>
</evidence>
<dbReference type="STRING" id="1189325.SAMN04488119_10879"/>
<keyword evidence="5" id="KW-0479">Metal-binding</keyword>
<dbReference type="PANTHER" id="PTHR20855">
    <property type="entry name" value="ADIPOR/PROGESTIN RECEPTOR-RELATED"/>
    <property type="match status" value="1"/>
</dbReference>
<feature type="transmembrane region" description="Helical" evidence="6">
    <location>
        <begin position="202"/>
        <end position="221"/>
    </location>
</feature>
<evidence type="ECO:0000256" key="1">
    <source>
        <dbReference type="ARBA" id="ARBA00004141"/>
    </source>
</evidence>
<accession>A0A1M7TNY3</accession>
<evidence type="ECO:0000313" key="8">
    <source>
        <dbReference type="Proteomes" id="UP000184066"/>
    </source>
</evidence>
<feature type="transmembrane region" description="Helical" evidence="6">
    <location>
        <begin position="31"/>
        <end position="49"/>
    </location>
</feature>
<dbReference type="OrthoDB" id="9813689at2"/>
<dbReference type="EMBL" id="FRDL01000008">
    <property type="protein sequence ID" value="SHN72386.1"/>
    <property type="molecule type" value="Genomic_DNA"/>
</dbReference>
<proteinExistence type="predicted"/>
<reference evidence="7 8" key="1">
    <citation type="submission" date="2016-12" db="EMBL/GenBank/DDBJ databases">
        <authorList>
            <person name="Song W.-J."/>
            <person name="Kurnit D.M."/>
        </authorList>
    </citation>
    <scope>NUCLEOTIDE SEQUENCE [LARGE SCALE GENOMIC DNA]</scope>
    <source>
        <strain evidence="7 8">CGMCC 1.10808</strain>
    </source>
</reference>
<organism evidence="7 8">
    <name type="scientific">Oceanicella actignis</name>
    <dbReference type="NCBI Taxonomy" id="1189325"/>
    <lineage>
        <taxon>Bacteria</taxon>
        <taxon>Pseudomonadati</taxon>
        <taxon>Pseudomonadota</taxon>
        <taxon>Alphaproteobacteria</taxon>
        <taxon>Rhodobacterales</taxon>
        <taxon>Paracoccaceae</taxon>
        <taxon>Oceanicella</taxon>
    </lineage>
</organism>
<keyword evidence="2 6" id="KW-0812">Transmembrane</keyword>